<name>A0A5P1RAH0_9GAMM</name>
<evidence type="ECO:0000313" key="2">
    <source>
        <dbReference type="EMBL" id="QEQ96275.1"/>
    </source>
</evidence>
<dbReference type="AlphaFoldDB" id="A0A5P1RAH0"/>
<dbReference type="EMBL" id="CP043869">
    <property type="protein sequence ID" value="QEQ96275.1"/>
    <property type="molecule type" value="Genomic_DNA"/>
</dbReference>
<proteinExistence type="predicted"/>
<reference evidence="2 3" key="1">
    <citation type="journal article" date="2019" name="Biochem. Eng. J.">
        <title>Metabolic engineering of the marine bacteria Neptunomonas concharum for the production of acetoin and meso-2,3-butanediol from acetate.</title>
        <authorList>
            <person name="Li W."/>
            <person name="Pu N."/>
            <person name="Liu C.-X."/>
            <person name="Yuan Q.-P."/>
            <person name="Li Z.-J."/>
        </authorList>
    </citation>
    <scope>NUCLEOTIDE SEQUENCE [LARGE SCALE GENOMIC DNA]</scope>
    <source>
        <strain evidence="2 3">JCM17730</strain>
    </source>
</reference>
<sequence length="138" mass="15374">MKYIDLKGFFLGGFLGFLGLVIVVVASAFIQILLFGTSEYEAEYTTQELVILTIDCIIIYLWSGYIISTISKKAKISTPIIASIIVMVFAFFPVREVPIWYMLSSALLAPPLFYFGAKFHVTRLTKRLSAGTQQSCAP</sequence>
<feature type="transmembrane region" description="Helical" evidence="1">
    <location>
        <begin position="49"/>
        <end position="67"/>
    </location>
</feature>
<keyword evidence="1" id="KW-0812">Transmembrane</keyword>
<feature type="transmembrane region" description="Helical" evidence="1">
    <location>
        <begin position="9"/>
        <end position="37"/>
    </location>
</feature>
<dbReference type="Proteomes" id="UP000324760">
    <property type="component" value="Chromosome"/>
</dbReference>
<evidence type="ECO:0000313" key="3">
    <source>
        <dbReference type="Proteomes" id="UP000324760"/>
    </source>
</evidence>
<feature type="transmembrane region" description="Helical" evidence="1">
    <location>
        <begin position="98"/>
        <end position="117"/>
    </location>
</feature>
<protein>
    <submittedName>
        <fullName evidence="2">Uncharacterized protein</fullName>
    </submittedName>
</protein>
<evidence type="ECO:0000256" key="1">
    <source>
        <dbReference type="SAM" id="Phobius"/>
    </source>
</evidence>
<gene>
    <name evidence="2" type="ORF">F0U83_05890</name>
</gene>
<organism evidence="2 3">
    <name type="scientific">Neptunomonas concharum</name>
    <dbReference type="NCBI Taxonomy" id="1031538"/>
    <lineage>
        <taxon>Bacteria</taxon>
        <taxon>Pseudomonadati</taxon>
        <taxon>Pseudomonadota</taxon>
        <taxon>Gammaproteobacteria</taxon>
        <taxon>Oceanospirillales</taxon>
        <taxon>Oceanospirillaceae</taxon>
        <taxon>Neptunomonas</taxon>
    </lineage>
</organism>
<keyword evidence="3" id="KW-1185">Reference proteome</keyword>
<accession>A0A5P1RAH0</accession>
<keyword evidence="1" id="KW-1133">Transmembrane helix</keyword>
<dbReference type="KEGG" id="ncu:F0U83_05890"/>
<feature type="transmembrane region" description="Helical" evidence="1">
    <location>
        <begin position="74"/>
        <end position="92"/>
    </location>
</feature>
<keyword evidence="1" id="KW-0472">Membrane</keyword>
<dbReference type="RefSeq" id="WP_138988655.1">
    <property type="nucleotide sequence ID" value="NZ_CP043869.1"/>
</dbReference>